<gene>
    <name evidence="2" type="ORF">H6G83_00690</name>
</gene>
<evidence type="ECO:0000256" key="1">
    <source>
        <dbReference type="SAM" id="Phobius"/>
    </source>
</evidence>
<accession>A0ABR8CWU8</accession>
<keyword evidence="1" id="KW-0472">Membrane</keyword>
<dbReference type="RefSeq" id="WP_190465597.1">
    <property type="nucleotide sequence ID" value="NZ_JACJSG010000001.1"/>
</dbReference>
<proteinExistence type="predicted"/>
<reference evidence="2 3" key="1">
    <citation type="journal article" date="2020" name="ISME J.">
        <title>Comparative genomics reveals insights into cyanobacterial evolution and habitat adaptation.</title>
        <authorList>
            <person name="Chen M.Y."/>
            <person name="Teng W.K."/>
            <person name="Zhao L."/>
            <person name="Hu C.X."/>
            <person name="Zhou Y.K."/>
            <person name="Han B.P."/>
            <person name="Song L.R."/>
            <person name="Shu W.S."/>
        </authorList>
    </citation>
    <scope>NUCLEOTIDE SEQUENCE [LARGE SCALE GENOMIC DNA]</scope>
    <source>
        <strain evidence="2 3">FACHB-119</strain>
    </source>
</reference>
<protein>
    <recommendedName>
        <fullName evidence="4">Nicotinamide mononucleotide transporter</fullName>
    </recommendedName>
</protein>
<evidence type="ECO:0000313" key="2">
    <source>
        <dbReference type="EMBL" id="MBD2499141.1"/>
    </source>
</evidence>
<feature type="transmembrane region" description="Helical" evidence="1">
    <location>
        <begin position="63"/>
        <end position="83"/>
    </location>
</feature>
<dbReference type="Proteomes" id="UP000661112">
    <property type="component" value="Unassembled WGS sequence"/>
</dbReference>
<keyword evidence="1" id="KW-1133">Transmembrane helix</keyword>
<name>A0ABR8CWU8_9NOST</name>
<dbReference type="EMBL" id="JACJSG010000001">
    <property type="protein sequence ID" value="MBD2499141.1"/>
    <property type="molecule type" value="Genomic_DNA"/>
</dbReference>
<organism evidence="2 3">
    <name type="scientific">Anabaena azotica FACHB-119</name>
    <dbReference type="NCBI Taxonomy" id="947527"/>
    <lineage>
        <taxon>Bacteria</taxon>
        <taxon>Bacillati</taxon>
        <taxon>Cyanobacteriota</taxon>
        <taxon>Cyanophyceae</taxon>
        <taxon>Nostocales</taxon>
        <taxon>Nostocaceae</taxon>
        <taxon>Anabaena</taxon>
        <taxon>Anabaena azotica</taxon>
    </lineage>
</organism>
<evidence type="ECO:0008006" key="4">
    <source>
        <dbReference type="Google" id="ProtNLM"/>
    </source>
</evidence>
<evidence type="ECO:0000313" key="3">
    <source>
        <dbReference type="Proteomes" id="UP000661112"/>
    </source>
</evidence>
<keyword evidence="3" id="KW-1185">Reference proteome</keyword>
<keyword evidence="1" id="KW-0812">Transmembrane</keyword>
<comment type="caution">
    <text evidence="2">The sequence shown here is derived from an EMBL/GenBank/DDBJ whole genome shotgun (WGS) entry which is preliminary data.</text>
</comment>
<sequence length="85" mass="9396">MKNLTTSTDKISNILQWSSSVCAIAGGVILASNTQISSYGFIFLAMSSSQMLISSIRNRNTVMIVYAGSLFIFVDCFGIYRWILQ</sequence>